<dbReference type="InterPro" id="IPR046778">
    <property type="entry name" value="UPF0758_N"/>
</dbReference>
<keyword evidence="5" id="KW-0862">Zinc</keyword>
<dbReference type="PROSITE" id="PS50249">
    <property type="entry name" value="MPN"/>
    <property type="match status" value="1"/>
</dbReference>
<dbReference type="PATRIC" id="fig|1121305.3.peg.205"/>
<evidence type="ECO:0000256" key="5">
    <source>
        <dbReference type="ARBA" id="ARBA00022833"/>
    </source>
</evidence>
<dbReference type="NCBIfam" id="NF000642">
    <property type="entry name" value="PRK00024.1"/>
    <property type="match status" value="1"/>
</dbReference>
<evidence type="ECO:0000256" key="2">
    <source>
        <dbReference type="ARBA" id="ARBA00022670"/>
    </source>
</evidence>
<comment type="similarity">
    <text evidence="1 7">Belongs to the UPF0758 family.</text>
</comment>
<evidence type="ECO:0000259" key="8">
    <source>
        <dbReference type="PROSITE" id="PS50249"/>
    </source>
</evidence>
<dbReference type="InterPro" id="IPR020891">
    <property type="entry name" value="UPF0758_CS"/>
</dbReference>
<proteinExistence type="inferred from homology"/>
<sequence>MKDMFKIMDLPECERPRERLLKYGAEALSNSELLAIILRTGTQKENVINLSSRILSQSRGLNGLLGLSCEEIMSLKGIGKAKASQILAVAELAKRFRAYKSGDIYSIKQPKDAVSLVMEEMRYFRKEHLRVIMLNTKNVVISMKDVSIGSLNSSIVHPREVFSEAIIKNSASIIVCHNHPSGDPTPSKEDIDVTERLKECGKLLGIDLLDHLIIGNGSYISLKEKCIL</sequence>
<dbReference type="InterPro" id="IPR037518">
    <property type="entry name" value="MPN"/>
</dbReference>
<dbReference type="Pfam" id="PF04002">
    <property type="entry name" value="RadC"/>
    <property type="match status" value="1"/>
</dbReference>
<dbReference type="GO" id="GO:0006508">
    <property type="term" value="P:proteolysis"/>
    <property type="evidence" value="ECO:0007669"/>
    <property type="project" value="UniProtKB-KW"/>
</dbReference>
<reference evidence="9 10" key="1">
    <citation type="submission" date="2016-02" db="EMBL/GenBank/DDBJ databases">
        <title>Genome sequence of Clostridium colicanis DSM 13634.</title>
        <authorList>
            <person name="Poehlein A."/>
            <person name="Daniel R."/>
        </authorList>
    </citation>
    <scope>NUCLEOTIDE SEQUENCE [LARGE SCALE GENOMIC DNA]</scope>
    <source>
        <strain evidence="9 10">DSM 13634</strain>
    </source>
</reference>
<evidence type="ECO:0000256" key="4">
    <source>
        <dbReference type="ARBA" id="ARBA00022801"/>
    </source>
</evidence>
<accession>A0A151ARP8</accession>
<dbReference type="GO" id="GO:0046872">
    <property type="term" value="F:metal ion binding"/>
    <property type="evidence" value="ECO:0007669"/>
    <property type="project" value="UniProtKB-KW"/>
</dbReference>
<dbReference type="Pfam" id="PF20582">
    <property type="entry name" value="UPF0758_N"/>
    <property type="match status" value="1"/>
</dbReference>
<dbReference type="InterPro" id="IPR001405">
    <property type="entry name" value="UPF0758"/>
</dbReference>
<organism evidence="9 10">
    <name type="scientific">Clostridium colicanis DSM 13634</name>
    <dbReference type="NCBI Taxonomy" id="1121305"/>
    <lineage>
        <taxon>Bacteria</taxon>
        <taxon>Bacillati</taxon>
        <taxon>Bacillota</taxon>
        <taxon>Clostridia</taxon>
        <taxon>Eubacteriales</taxon>
        <taxon>Clostridiaceae</taxon>
        <taxon>Clostridium</taxon>
    </lineage>
</organism>
<feature type="domain" description="MPN" evidence="8">
    <location>
        <begin position="106"/>
        <end position="228"/>
    </location>
</feature>
<gene>
    <name evidence="9" type="ORF">CLCOL_02060</name>
</gene>
<dbReference type="CDD" id="cd08071">
    <property type="entry name" value="MPN_DUF2466"/>
    <property type="match status" value="1"/>
</dbReference>
<dbReference type="AlphaFoldDB" id="A0A151ARP8"/>
<comment type="caution">
    <text evidence="9">The sequence shown here is derived from an EMBL/GenBank/DDBJ whole genome shotgun (WGS) entry which is preliminary data.</text>
</comment>
<protein>
    <recommendedName>
        <fullName evidence="8">MPN domain-containing protein</fullName>
    </recommendedName>
</protein>
<dbReference type="Proteomes" id="UP000075374">
    <property type="component" value="Unassembled WGS sequence"/>
</dbReference>
<dbReference type="PANTHER" id="PTHR30471">
    <property type="entry name" value="DNA REPAIR PROTEIN RADC"/>
    <property type="match status" value="1"/>
</dbReference>
<dbReference type="PANTHER" id="PTHR30471:SF3">
    <property type="entry name" value="UPF0758 PROTEIN YEES-RELATED"/>
    <property type="match status" value="1"/>
</dbReference>
<keyword evidence="2" id="KW-0645">Protease</keyword>
<evidence type="ECO:0000256" key="3">
    <source>
        <dbReference type="ARBA" id="ARBA00022723"/>
    </source>
</evidence>
<dbReference type="PROSITE" id="PS01302">
    <property type="entry name" value="UPF0758"/>
    <property type="match status" value="1"/>
</dbReference>
<evidence type="ECO:0000313" key="9">
    <source>
        <dbReference type="EMBL" id="KYH30262.1"/>
    </source>
</evidence>
<evidence type="ECO:0000256" key="1">
    <source>
        <dbReference type="ARBA" id="ARBA00010243"/>
    </source>
</evidence>
<evidence type="ECO:0000313" key="10">
    <source>
        <dbReference type="Proteomes" id="UP000075374"/>
    </source>
</evidence>
<name>A0A151ARP8_9CLOT</name>
<dbReference type="RefSeq" id="WP_061857146.1">
    <property type="nucleotide sequence ID" value="NZ_LTBB01000001.1"/>
</dbReference>
<keyword evidence="3" id="KW-0479">Metal-binding</keyword>
<evidence type="ECO:0000256" key="7">
    <source>
        <dbReference type="RuleBase" id="RU003797"/>
    </source>
</evidence>
<dbReference type="Gene3D" id="3.40.140.10">
    <property type="entry name" value="Cytidine Deaminase, domain 2"/>
    <property type="match status" value="1"/>
</dbReference>
<dbReference type="InterPro" id="IPR025657">
    <property type="entry name" value="RadC_JAB"/>
</dbReference>
<keyword evidence="10" id="KW-1185">Reference proteome</keyword>
<keyword evidence="6" id="KW-0482">Metalloprotease</keyword>
<evidence type="ECO:0000256" key="6">
    <source>
        <dbReference type="ARBA" id="ARBA00023049"/>
    </source>
</evidence>
<dbReference type="GO" id="GO:0008237">
    <property type="term" value="F:metallopeptidase activity"/>
    <property type="evidence" value="ECO:0007669"/>
    <property type="project" value="UniProtKB-KW"/>
</dbReference>
<keyword evidence="4" id="KW-0378">Hydrolase</keyword>
<dbReference type="STRING" id="1121305.CLCOL_02060"/>
<dbReference type="NCBIfam" id="TIGR00608">
    <property type="entry name" value="radc"/>
    <property type="match status" value="1"/>
</dbReference>
<dbReference type="EMBL" id="LTBB01000001">
    <property type="protein sequence ID" value="KYH30262.1"/>
    <property type="molecule type" value="Genomic_DNA"/>
</dbReference>